<dbReference type="PROSITE" id="PS51482">
    <property type="entry name" value="DEGV"/>
    <property type="match status" value="1"/>
</dbReference>
<dbReference type="AlphaFoldDB" id="A0A3M2J4U1"/>
<evidence type="ECO:0000256" key="1">
    <source>
        <dbReference type="ARBA" id="ARBA00023121"/>
    </source>
</evidence>
<dbReference type="EMBL" id="RFFI01000078">
    <property type="protein sequence ID" value="RMI07121.1"/>
    <property type="molecule type" value="Genomic_DNA"/>
</dbReference>
<evidence type="ECO:0000313" key="2">
    <source>
        <dbReference type="EMBL" id="RMI07121.1"/>
    </source>
</evidence>
<gene>
    <name evidence="2" type="ORF">EBM89_13735</name>
</gene>
<dbReference type="PANTHER" id="PTHR33434">
    <property type="entry name" value="DEGV DOMAIN-CONTAINING PROTEIN DR_1986-RELATED"/>
    <property type="match status" value="1"/>
</dbReference>
<keyword evidence="3" id="KW-1185">Reference proteome</keyword>
<evidence type="ECO:0000313" key="3">
    <source>
        <dbReference type="Proteomes" id="UP000269289"/>
    </source>
</evidence>
<dbReference type="InterPro" id="IPR050270">
    <property type="entry name" value="DegV_domain_contain"/>
</dbReference>
<proteinExistence type="predicted"/>
<feature type="non-terminal residue" evidence="2">
    <location>
        <position position="109"/>
    </location>
</feature>
<dbReference type="PANTHER" id="PTHR33434:SF2">
    <property type="entry name" value="FATTY ACID-BINDING PROTEIN TM_1468"/>
    <property type="match status" value="1"/>
</dbReference>
<dbReference type="Gene3D" id="3.40.50.10170">
    <property type="match status" value="1"/>
</dbReference>
<keyword evidence="1" id="KW-0446">Lipid-binding</keyword>
<dbReference type="InterPro" id="IPR003797">
    <property type="entry name" value="DegV"/>
</dbReference>
<name>A0A3M2J4U1_9CELL</name>
<dbReference type="SUPFAM" id="SSF82549">
    <property type="entry name" value="DAK1/DegV-like"/>
    <property type="match status" value="1"/>
</dbReference>
<dbReference type="Proteomes" id="UP000269289">
    <property type="component" value="Unassembled WGS sequence"/>
</dbReference>
<dbReference type="Pfam" id="PF02645">
    <property type="entry name" value="DegV"/>
    <property type="match status" value="1"/>
</dbReference>
<organism evidence="2 3">
    <name type="scientific">Cellulomonas triticagri</name>
    <dbReference type="NCBI Taxonomy" id="2483352"/>
    <lineage>
        <taxon>Bacteria</taxon>
        <taxon>Bacillati</taxon>
        <taxon>Actinomycetota</taxon>
        <taxon>Actinomycetes</taxon>
        <taxon>Micrococcales</taxon>
        <taxon>Cellulomonadaceae</taxon>
        <taxon>Cellulomonas</taxon>
    </lineage>
</organism>
<sequence length="109" mass="10795">MPRVAVVTDSTACLTAEEATLWGIDVVPLDVAADGDRYRDGLDLDPAGLAALLASGRRVTTSQPAPAALAAAYEAAAARGAAEVVSVHLSGDLSGTGRAAGLAAQLAPL</sequence>
<dbReference type="GO" id="GO:0008289">
    <property type="term" value="F:lipid binding"/>
    <property type="evidence" value="ECO:0007669"/>
    <property type="project" value="UniProtKB-KW"/>
</dbReference>
<reference evidence="2 3" key="1">
    <citation type="submission" date="2018-10" db="EMBL/GenBank/DDBJ databases">
        <title>Isolation, diversity and antifungal activity of actinobacteria from wheat.</title>
        <authorList>
            <person name="Han C."/>
        </authorList>
    </citation>
    <scope>NUCLEOTIDE SEQUENCE [LARGE SCALE GENOMIC DNA]</scope>
    <source>
        <strain evidence="2 3">NEAU-YY56</strain>
    </source>
</reference>
<accession>A0A3M2J4U1</accession>
<comment type="caution">
    <text evidence="2">The sequence shown here is derived from an EMBL/GenBank/DDBJ whole genome shotgun (WGS) entry which is preliminary data.</text>
</comment>
<protein>
    <submittedName>
        <fullName evidence="2">DegV family protein</fullName>
    </submittedName>
</protein>